<gene>
    <name evidence="1" type="ORF">KDA_57810</name>
    <name evidence="2" type="ORF">KDA_58130</name>
</gene>
<organism evidence="2 3">
    <name type="scientific">Dictyobacter alpinus</name>
    <dbReference type="NCBI Taxonomy" id="2014873"/>
    <lineage>
        <taxon>Bacteria</taxon>
        <taxon>Bacillati</taxon>
        <taxon>Chloroflexota</taxon>
        <taxon>Ktedonobacteria</taxon>
        <taxon>Ktedonobacterales</taxon>
        <taxon>Dictyobacteraceae</taxon>
        <taxon>Dictyobacter</taxon>
    </lineage>
</organism>
<dbReference type="EMBL" id="BIFT01000002">
    <property type="protein sequence ID" value="GCE30297.1"/>
    <property type="molecule type" value="Genomic_DNA"/>
</dbReference>
<reference evidence="2" key="2">
    <citation type="journal article" date="2019" name="Int. J. Syst. Evol. Microbiol.">
        <title>Tengunoibacter tsumagoiensis gen. nov., sp. nov., Dictyobacter kobayashii sp. nov., Dictyobacter alpinus sp. nov., and description of Dictyobacteraceae fam. nov. within the order Ktedonobacterales isolated from Tengu-no-mugimeshi, a soil-like granular mass of micro-organisms, and emended descriptions of the genera Ktedonobacter and Dictyobacter.</title>
        <authorList>
            <person name="Wang C."/>
            <person name="Zheng Y."/>
            <person name="Sakai Y."/>
            <person name="Toyoda A."/>
            <person name="Minakuchi Y."/>
            <person name="Abe K."/>
            <person name="Yokota A."/>
            <person name="Yabe S."/>
        </authorList>
    </citation>
    <scope>NUCLEOTIDE SEQUENCE</scope>
    <source>
        <strain evidence="2">Uno16</strain>
    </source>
</reference>
<evidence type="ECO:0000313" key="2">
    <source>
        <dbReference type="EMBL" id="GCE30329.1"/>
    </source>
</evidence>
<proteinExistence type="predicted"/>
<name>A0A402BG79_9CHLR</name>
<evidence type="ECO:0000313" key="3">
    <source>
        <dbReference type="Proteomes" id="UP000287171"/>
    </source>
</evidence>
<dbReference type="EMBL" id="BIFT01000002">
    <property type="protein sequence ID" value="GCE30329.1"/>
    <property type="molecule type" value="Genomic_DNA"/>
</dbReference>
<sequence>MAGAMTGLTITWCFRFRFARVSALRVAQGRTMPFFGEDVDMN</sequence>
<protein>
    <submittedName>
        <fullName evidence="2">Uncharacterized protein</fullName>
    </submittedName>
</protein>
<accession>A0A402BG79</accession>
<evidence type="ECO:0000313" key="1">
    <source>
        <dbReference type="EMBL" id="GCE30297.1"/>
    </source>
</evidence>
<keyword evidence="3" id="KW-1185">Reference proteome</keyword>
<dbReference type="AlphaFoldDB" id="A0A402BG79"/>
<reference evidence="3" key="1">
    <citation type="submission" date="2018-12" db="EMBL/GenBank/DDBJ databases">
        <title>Tengunoibacter tsumagoiensis gen. nov., sp. nov., Dictyobacter kobayashii sp. nov., D. alpinus sp. nov., and D. joshuensis sp. nov. and description of Dictyobacteraceae fam. nov. within the order Ktedonobacterales isolated from Tengu-no-mugimeshi.</title>
        <authorList>
            <person name="Wang C.M."/>
            <person name="Zheng Y."/>
            <person name="Sakai Y."/>
            <person name="Toyoda A."/>
            <person name="Minakuchi Y."/>
            <person name="Abe K."/>
            <person name="Yokota A."/>
            <person name="Yabe S."/>
        </authorList>
    </citation>
    <scope>NUCLEOTIDE SEQUENCE [LARGE SCALE GENOMIC DNA]</scope>
    <source>
        <strain evidence="3">Uno16</strain>
    </source>
</reference>
<dbReference type="Proteomes" id="UP000287171">
    <property type="component" value="Unassembled WGS sequence"/>
</dbReference>
<comment type="caution">
    <text evidence="2">The sequence shown here is derived from an EMBL/GenBank/DDBJ whole genome shotgun (WGS) entry which is preliminary data.</text>
</comment>